<organism evidence="1 2">
    <name type="scientific">African swine fever virus</name>
    <name type="common">ASFV</name>
    <dbReference type="NCBI Taxonomy" id="10497"/>
    <lineage>
        <taxon>Viruses</taxon>
        <taxon>Varidnaviria</taxon>
        <taxon>Bamfordvirae</taxon>
        <taxon>Nucleocytoviricota</taxon>
        <taxon>Pokkesviricetes</taxon>
        <taxon>Asfuvirales</taxon>
        <taxon>Asfarviridae</taxon>
        <taxon>Asfivirus</taxon>
        <taxon>Asfivirus haemorrhagiae</taxon>
    </lineage>
</organism>
<organismHost>
    <name type="scientific">Phacochoerus africanus</name>
    <name type="common">Warthog</name>
    <dbReference type="NCBI Taxonomy" id="41426"/>
</organismHost>
<evidence type="ECO:0000313" key="2">
    <source>
        <dbReference type="Proteomes" id="UP000501719"/>
    </source>
</evidence>
<dbReference type="Proteomes" id="UP000501719">
    <property type="component" value="Segment"/>
</dbReference>
<organismHost>
    <name type="scientific">Potamochoerus larvatus</name>
    <name type="common">Bushpig</name>
    <dbReference type="NCBI Taxonomy" id="273792"/>
</organismHost>
<proteinExistence type="predicted"/>
<protein>
    <submittedName>
        <fullName evidence="1">p110_11L</fullName>
    </submittedName>
</protein>
<evidence type="ECO:0000313" key="1">
    <source>
        <dbReference type="EMBL" id="QST78699.1"/>
    </source>
</evidence>
<sequence length="140" mass="16663">MFIQDWLSYYNQNTYKHMYFHGCTQSYIFADCKCNATSKCKAIYKVQTILPYTDWPILISPFFHVHAMFIQSTICTFHAMLFTYFMCYFIQTPLGCWCLLCTNADGCISYYKSYKNLHVCVHTTDVIYKKIFIFYSMCIT</sequence>
<organismHost>
    <name type="scientific">Sus scrofa</name>
    <name type="common">Pig</name>
    <dbReference type="NCBI Taxonomy" id="9823"/>
</organismHost>
<gene>
    <name evidence="1" type="primary">110_11L</name>
</gene>
<reference evidence="1 2" key="1">
    <citation type="submission" date="2019-10" db="EMBL/GenBank/DDBJ databases">
        <authorList>
            <person name="Ndlovu S.S."/>
        </authorList>
    </citation>
    <scope>NUCLEOTIDE SEQUENCE [LARGE SCALE GENOMIC DNA]</scope>
    <source>
        <strain evidence="1">Zaire</strain>
    </source>
</reference>
<accession>A0A8A1UFB1</accession>
<name>A0A8A1UFB1_ASF</name>
<dbReference type="EMBL" id="MN630494">
    <property type="protein sequence ID" value="QST78699.1"/>
    <property type="molecule type" value="Genomic_DNA"/>
</dbReference>
<organismHost>
    <name type="scientific">Ornithodoros</name>
    <name type="common">relapsing fever ticks</name>
    <dbReference type="NCBI Taxonomy" id="6937"/>
</organismHost>
<organismHost>
    <name type="scientific">Phacochoerus aethiopicus</name>
    <name type="common">Warthog</name>
    <dbReference type="NCBI Taxonomy" id="85517"/>
</organismHost>
<organismHost>
    <name type="scientific">Ornithodoros moubata</name>
    <name type="common">Soft tick</name>
    <name type="synonym">Argasid tick</name>
    <dbReference type="NCBI Taxonomy" id="6938"/>
</organismHost>